<name>A0A2U1P142_ARTAN</name>
<evidence type="ECO:0000313" key="2">
    <source>
        <dbReference type="Proteomes" id="UP000245207"/>
    </source>
</evidence>
<dbReference type="EMBL" id="PKPP01001848">
    <property type="protein sequence ID" value="PWA79495.1"/>
    <property type="molecule type" value="Genomic_DNA"/>
</dbReference>
<dbReference type="PANTHER" id="PTHR47866:SF2">
    <property type="entry name" value="HYDROXYPROLINE-RICH GLYCOPROTEIN FAMILY PROTEIN"/>
    <property type="match status" value="1"/>
</dbReference>
<dbReference type="OrthoDB" id="272703at2759"/>
<proteinExistence type="predicted"/>
<gene>
    <name evidence="1" type="ORF">CTI12_AA205920</name>
</gene>
<evidence type="ECO:0000313" key="1">
    <source>
        <dbReference type="EMBL" id="PWA79495.1"/>
    </source>
</evidence>
<dbReference type="Proteomes" id="UP000245207">
    <property type="component" value="Unassembled WGS sequence"/>
</dbReference>
<dbReference type="PANTHER" id="PTHR47866">
    <property type="entry name" value="HYDROXYPROLINE-RICH GLYCOPROTEIN FAMILY PROTEIN"/>
    <property type="match status" value="1"/>
</dbReference>
<accession>A0A2U1P142</accession>
<dbReference type="STRING" id="35608.A0A2U1P142"/>
<protein>
    <submittedName>
        <fullName evidence="1">Uncharacterized protein</fullName>
    </submittedName>
</protein>
<reference evidence="1 2" key="1">
    <citation type="journal article" date="2018" name="Mol. Plant">
        <title>The genome of Artemisia annua provides insight into the evolution of Asteraceae family and artemisinin biosynthesis.</title>
        <authorList>
            <person name="Shen Q."/>
            <person name="Zhang L."/>
            <person name="Liao Z."/>
            <person name="Wang S."/>
            <person name="Yan T."/>
            <person name="Shi P."/>
            <person name="Liu M."/>
            <person name="Fu X."/>
            <person name="Pan Q."/>
            <person name="Wang Y."/>
            <person name="Lv Z."/>
            <person name="Lu X."/>
            <person name="Zhang F."/>
            <person name="Jiang W."/>
            <person name="Ma Y."/>
            <person name="Chen M."/>
            <person name="Hao X."/>
            <person name="Li L."/>
            <person name="Tang Y."/>
            <person name="Lv G."/>
            <person name="Zhou Y."/>
            <person name="Sun X."/>
            <person name="Brodelius P.E."/>
            <person name="Rose J.K.C."/>
            <person name="Tang K."/>
        </authorList>
    </citation>
    <scope>NUCLEOTIDE SEQUENCE [LARGE SCALE GENOMIC DNA]</scope>
    <source>
        <strain evidence="2">cv. Huhao1</strain>
        <tissue evidence="1">Leaf</tissue>
    </source>
</reference>
<dbReference type="AlphaFoldDB" id="A0A2U1P142"/>
<comment type="caution">
    <text evidence="1">The sequence shown here is derived from an EMBL/GenBank/DDBJ whole genome shotgun (WGS) entry which is preliminary data.</text>
</comment>
<sequence length="152" mass="17244">MSTKNGFYLSSIYYDRSKFRFGVPFMESLEQICSFVLFGYQWMWLHLSACPAIRVLPPSVVQASISAASTPLQQPLHMSSMLQMPLQPPLPSHPRPPSLPPYPHQNYSHMGANADYQHPGAPQLHHSQPMFHRYPVGLSSENTKLKLRLQAI</sequence>
<keyword evidence="2" id="KW-1185">Reference proteome</keyword>
<organism evidence="1 2">
    <name type="scientific">Artemisia annua</name>
    <name type="common">Sweet wormwood</name>
    <dbReference type="NCBI Taxonomy" id="35608"/>
    <lineage>
        <taxon>Eukaryota</taxon>
        <taxon>Viridiplantae</taxon>
        <taxon>Streptophyta</taxon>
        <taxon>Embryophyta</taxon>
        <taxon>Tracheophyta</taxon>
        <taxon>Spermatophyta</taxon>
        <taxon>Magnoliopsida</taxon>
        <taxon>eudicotyledons</taxon>
        <taxon>Gunneridae</taxon>
        <taxon>Pentapetalae</taxon>
        <taxon>asterids</taxon>
        <taxon>campanulids</taxon>
        <taxon>Asterales</taxon>
        <taxon>Asteraceae</taxon>
        <taxon>Asteroideae</taxon>
        <taxon>Anthemideae</taxon>
        <taxon>Artemisiinae</taxon>
        <taxon>Artemisia</taxon>
    </lineage>
</organism>